<gene>
    <name evidence="5" type="ORF">M9Y10_043393</name>
</gene>
<dbReference type="Proteomes" id="UP001470230">
    <property type="component" value="Unassembled WGS sequence"/>
</dbReference>
<keyword evidence="2" id="KW-1133">Transmembrane helix</keyword>
<feature type="transmembrane region" description="Helical" evidence="2">
    <location>
        <begin position="161"/>
        <end position="180"/>
    </location>
</feature>
<feature type="transmembrane region" description="Helical" evidence="2">
    <location>
        <begin position="1154"/>
        <end position="1172"/>
    </location>
</feature>
<reference evidence="5 6" key="1">
    <citation type="submission" date="2024-04" db="EMBL/GenBank/DDBJ databases">
        <title>Tritrichomonas musculus Genome.</title>
        <authorList>
            <person name="Alves-Ferreira E."/>
            <person name="Grigg M."/>
            <person name="Lorenzi H."/>
            <person name="Galac M."/>
        </authorList>
    </citation>
    <scope>NUCLEOTIDE SEQUENCE [LARGE SCALE GENOMIC DNA]</scope>
    <source>
        <strain evidence="5 6">EAF2021</strain>
    </source>
</reference>
<feature type="region of interest" description="Disordered" evidence="1">
    <location>
        <begin position="1667"/>
        <end position="1702"/>
    </location>
</feature>
<dbReference type="SUPFAM" id="SSF55785">
    <property type="entry name" value="PYP-like sensor domain (PAS domain)"/>
    <property type="match status" value="1"/>
</dbReference>
<proteinExistence type="predicted"/>
<evidence type="ECO:0000259" key="3">
    <source>
        <dbReference type="PROSITE" id="PS50112"/>
    </source>
</evidence>
<feature type="transmembrane region" description="Helical" evidence="2">
    <location>
        <begin position="889"/>
        <end position="911"/>
    </location>
</feature>
<dbReference type="InterPro" id="IPR000014">
    <property type="entry name" value="PAS"/>
</dbReference>
<feature type="transmembrane region" description="Helical" evidence="2">
    <location>
        <begin position="200"/>
        <end position="220"/>
    </location>
</feature>
<protein>
    <recommendedName>
        <fullName evidence="7">Adenylate and Guanylate cyclase catalytic domain containing protein</fullName>
    </recommendedName>
</protein>
<evidence type="ECO:0000313" key="6">
    <source>
        <dbReference type="Proteomes" id="UP001470230"/>
    </source>
</evidence>
<dbReference type="Gene3D" id="3.30.70.1230">
    <property type="entry name" value="Nucleotide cyclase"/>
    <property type="match status" value="1"/>
</dbReference>
<feature type="transmembrane region" description="Helical" evidence="2">
    <location>
        <begin position="291"/>
        <end position="314"/>
    </location>
</feature>
<dbReference type="PANTHER" id="PTHR45655">
    <property type="entry name" value="GUANYLATE CYCLASE SOLUBLE SUBUNIT BETA-2"/>
    <property type="match status" value="1"/>
</dbReference>
<feature type="transmembrane region" description="Helical" evidence="2">
    <location>
        <begin position="71"/>
        <end position="97"/>
    </location>
</feature>
<keyword evidence="2" id="KW-0472">Membrane</keyword>
<feature type="domain" description="Guanylate cyclase" evidence="4">
    <location>
        <begin position="1429"/>
        <end position="1586"/>
    </location>
</feature>
<evidence type="ECO:0000256" key="1">
    <source>
        <dbReference type="SAM" id="MobiDB-lite"/>
    </source>
</evidence>
<evidence type="ECO:0000259" key="4">
    <source>
        <dbReference type="PROSITE" id="PS50125"/>
    </source>
</evidence>
<dbReference type="Pfam" id="PF00211">
    <property type="entry name" value="Guanylate_cyc"/>
    <property type="match status" value="1"/>
</dbReference>
<evidence type="ECO:0000256" key="2">
    <source>
        <dbReference type="SAM" id="Phobius"/>
    </source>
</evidence>
<keyword evidence="6" id="KW-1185">Reference proteome</keyword>
<dbReference type="PANTHER" id="PTHR45655:SF13">
    <property type="entry name" value="SOLUBLE GUANYLATE CYCLASE GCY-32-RELATED"/>
    <property type="match status" value="1"/>
</dbReference>
<feature type="transmembrane region" description="Helical" evidence="2">
    <location>
        <begin position="127"/>
        <end position="154"/>
    </location>
</feature>
<accession>A0ABR2K2H1</accession>
<dbReference type="Pfam" id="PF13188">
    <property type="entry name" value="PAS_8"/>
    <property type="match status" value="1"/>
</dbReference>
<dbReference type="SMART" id="SM00091">
    <property type="entry name" value="PAS"/>
    <property type="match status" value="1"/>
</dbReference>
<feature type="compositionally biased region" description="Acidic residues" evidence="1">
    <location>
        <begin position="1668"/>
        <end position="1684"/>
    </location>
</feature>
<dbReference type="InterPro" id="IPR001054">
    <property type="entry name" value="A/G_cyclase"/>
</dbReference>
<feature type="transmembrane region" description="Helical" evidence="2">
    <location>
        <begin position="959"/>
        <end position="980"/>
    </location>
</feature>
<dbReference type="Gene3D" id="3.30.450.20">
    <property type="entry name" value="PAS domain"/>
    <property type="match status" value="1"/>
</dbReference>
<sequence length="1702" mass="192028">MKESSSAEGESSNDHGLNMNRLNNITNDVKTFDDSNSTQNQKKDLIDLKTYNGTLMLLFNEMAQTNIHYKVYWFFQYFVPIVQLLFLIISPFIPILWDSENKIGDVIRNLSCALSFSPHSYTNTFDLIGSIVISIIYIIIGIWFCALPAIYLVTRNYPKPVLYISVFFSQIVFPLLLIPFSAHVGLVFTSISNDISGGKIFVIIFLVVIFVLVLIGHTFLSSMNAFLISPNPSPIASYKGIHPALVLTCSALYIVLSNLALKFAKWMTVFIIVLHILCNVYFIFDTFSFPFVRLGTHVFATSLYTATIVGHILNIPVICNVKVPEIITIVVSYGVFIIGLIAYYFVFNSTYKKIVGILSYTETQTDNDKREYYDSLNISSSWQFDRMCRIGMSSLSPLFIDWTFPIYAGEMTASIPSMMYTALYVTFFPGEQQAAKYFIDQISKQSQTSFRDRFIIYRIKVTYLRRFSSNSEESTADYALALKESDSTLSIIRKFWLKISADPNSIEMRELESLGKRINSAKRKWKNGLETYPNDPRFSSGYSHFLLECLVDPENGVFMKLKSAHLRKGFNSEIDPIFRAFAIARPFIFHEKLCDKKGNIKRNAFEITNGTTVTITATALEKLQEDVDSGAVDKMISDLYHWPNLRKSFKRATSHYKPRMIAVAYALNIFTFIAAIVSIVILFVKIIPIFNDTKEYFGRIESAMILRSKIALGRCAMMLHWASSIGISFTEQNYKDEFQDQSILDEYMTLRYYDIEKQVAEAMNYIILSYLDFAKSFSKFMAKSSNTTYDVLVFSMKVVDRDICSTSGEVIDHERLSLKNAIILLIYTYYQSAYGDLDYTKFMTGQLFCQVDTLLRSIPLSIDNGVEFTRFSLLDTLDRNKKSLKQFTAIYVVLIIVFCVLLNFSLIVYYIDAKVIFGSLKSLDQTAAAQGANPVLITAEQEDNNNAVYATERIATFDIVMIVMNVVFTIIMLIVIIVFFTTTLDTNDKTLDFIDWLISGSKRLSLAYQGIAQLFESLILKESPIKPKFTNFSAAYAVANDLLSNLWQTEIEFFNGEAGIKGSFTDIDDLHTSDQCKAASSSEKRHDFYHCLGLDQLLSTFIMYGQNTVNTTKFNDSDILNFFHMGSCEVSERLEKSEVLVRDHMYSKISQQTTINIIMLIIILLSLIGLIICVRENAKRLQLIIKAALILLRRIPPPAVANCKQLKDILIGSISSSDDSDMMAQQVIFDSLPTAVLAIARDGTIEAMNEKAKKLFGFITGQIVGQKLDCLIHNVDENELDGNDQISEEDAGAIRLYHMLLNVQEEEIKLEEVSNDNRSTMANNLNSKANINASSKANININPAAPNKDPNRETKENDTKVTSSTLPMFVNCHCSDDSNVRCEASLFPIEDYNGVRNNFILFLGETKEDLSMEAKLKEATEEVTKLKNQLIPSDVQGFIRGDRKDFSFLSKTVTVVAIQIYGFFESIKKIGYQTFLSKVEKLFVHLENGCVQFPPMMKQRQFSDTFIALGGLFNVTDDASVHAQAAIQYATKMIEVTIDQDNKFDFDFRIQVGISTGGPLICGLVGEDIKEFDAAGPLITEAITLAENSAPCRILVTQSTKDLLPDNSFEPGVHVEGCAQTYYVPSFVDSKITLVSSMSLLNISRMNIGAKVSDSIKTTSSLLAQPILEDENAHEEVEVEFEENNEGKQNDDQQSKPPEEFA</sequence>
<dbReference type="InterPro" id="IPR035965">
    <property type="entry name" value="PAS-like_dom_sf"/>
</dbReference>
<evidence type="ECO:0000313" key="5">
    <source>
        <dbReference type="EMBL" id="KAK8884285.1"/>
    </source>
</evidence>
<name>A0ABR2K2H1_9EUKA</name>
<feature type="compositionally biased region" description="Basic and acidic residues" evidence="1">
    <location>
        <begin position="1685"/>
        <end position="1702"/>
    </location>
</feature>
<feature type="compositionally biased region" description="Low complexity" evidence="1">
    <location>
        <begin position="1336"/>
        <end position="1348"/>
    </location>
</feature>
<feature type="transmembrane region" description="Helical" evidence="2">
    <location>
        <begin position="660"/>
        <end position="690"/>
    </location>
</feature>
<keyword evidence="2" id="KW-0812">Transmembrane</keyword>
<dbReference type="PROSITE" id="PS50125">
    <property type="entry name" value="GUANYLATE_CYCLASE_2"/>
    <property type="match status" value="1"/>
</dbReference>
<organism evidence="5 6">
    <name type="scientific">Tritrichomonas musculus</name>
    <dbReference type="NCBI Taxonomy" id="1915356"/>
    <lineage>
        <taxon>Eukaryota</taxon>
        <taxon>Metamonada</taxon>
        <taxon>Parabasalia</taxon>
        <taxon>Tritrichomonadida</taxon>
        <taxon>Tritrichomonadidae</taxon>
        <taxon>Tritrichomonas</taxon>
    </lineage>
</organism>
<feature type="transmembrane region" description="Helical" evidence="2">
    <location>
        <begin position="326"/>
        <end position="346"/>
    </location>
</feature>
<dbReference type="PROSITE" id="PS50112">
    <property type="entry name" value="PAS"/>
    <property type="match status" value="1"/>
</dbReference>
<dbReference type="InterPro" id="IPR029787">
    <property type="entry name" value="Nucleotide_cyclase"/>
</dbReference>
<feature type="transmembrane region" description="Helical" evidence="2">
    <location>
        <begin position="266"/>
        <end position="284"/>
    </location>
</feature>
<dbReference type="SUPFAM" id="SSF55073">
    <property type="entry name" value="Nucleotide cyclase"/>
    <property type="match status" value="1"/>
</dbReference>
<feature type="compositionally biased region" description="Basic and acidic residues" evidence="1">
    <location>
        <begin position="1349"/>
        <end position="1359"/>
    </location>
</feature>
<feature type="domain" description="PAS" evidence="3">
    <location>
        <begin position="1228"/>
        <end position="1268"/>
    </location>
</feature>
<comment type="caution">
    <text evidence="5">The sequence shown here is derived from an EMBL/GenBank/DDBJ whole genome shotgun (WGS) entry which is preliminary data.</text>
</comment>
<evidence type="ECO:0008006" key="7">
    <source>
        <dbReference type="Google" id="ProtNLM"/>
    </source>
</evidence>
<feature type="transmembrane region" description="Helical" evidence="2">
    <location>
        <begin position="241"/>
        <end position="260"/>
    </location>
</feature>
<feature type="region of interest" description="Disordered" evidence="1">
    <location>
        <begin position="1336"/>
        <end position="1361"/>
    </location>
</feature>
<dbReference type="EMBL" id="JAPFFF010000008">
    <property type="protein sequence ID" value="KAK8884285.1"/>
    <property type="molecule type" value="Genomic_DNA"/>
</dbReference>